<dbReference type="EMBL" id="CT573073">
    <property type="protein sequence ID" value="CAJ71955.1"/>
    <property type="molecule type" value="Genomic_DNA"/>
</dbReference>
<organism evidence="1">
    <name type="scientific">Kuenenia stuttgartiensis</name>
    <dbReference type="NCBI Taxonomy" id="174633"/>
    <lineage>
        <taxon>Bacteria</taxon>
        <taxon>Pseudomonadati</taxon>
        <taxon>Planctomycetota</taxon>
        <taxon>Candidatus Brocadiia</taxon>
        <taxon>Candidatus Brocadiales</taxon>
        <taxon>Candidatus Brocadiaceae</taxon>
        <taxon>Candidatus Kuenenia</taxon>
    </lineage>
</organism>
<reference evidence="1" key="2">
    <citation type="submission" date="2006-01" db="EMBL/GenBank/DDBJ databases">
        <authorList>
            <person name="Genoscope"/>
        </authorList>
    </citation>
    <scope>NUCLEOTIDE SEQUENCE</scope>
</reference>
<evidence type="ECO:0000313" key="3">
    <source>
        <dbReference type="Proteomes" id="UP000501926"/>
    </source>
</evidence>
<sequence length="61" mass="7331">MIFKQHKAPYTQEAPGKAFGRNQISKYESNSKCFEHSNSRRVKVTNLNRHRIFKKLKYYLL</sequence>
<reference evidence="2 3" key="3">
    <citation type="submission" date="2020-02" db="EMBL/GenBank/DDBJ databases">
        <title>Newly sequenced genome of strain CSTR1 showed variability in Candidatus Kuenenia stuttgartiensis genomes.</title>
        <authorList>
            <person name="Ding C."/>
            <person name="Adrian L."/>
        </authorList>
    </citation>
    <scope>NUCLEOTIDE SEQUENCE [LARGE SCALE GENOMIC DNA]</scope>
    <source>
        <strain evidence="2 3">CSTR1</strain>
    </source>
</reference>
<evidence type="ECO:0000313" key="1">
    <source>
        <dbReference type="EMBL" id="CAJ71955.1"/>
    </source>
</evidence>
<dbReference type="EMBL" id="CP049055">
    <property type="protein sequence ID" value="QII13558.1"/>
    <property type="molecule type" value="Genomic_DNA"/>
</dbReference>
<proteinExistence type="predicted"/>
<protein>
    <submittedName>
        <fullName evidence="1">Uncharacterized protein</fullName>
    </submittedName>
</protein>
<gene>
    <name evidence="2" type="ORF">KsCSTR_41790</name>
    <name evidence="1" type="ORF">kustc1210</name>
</gene>
<dbReference type="Proteomes" id="UP000501926">
    <property type="component" value="Chromosome"/>
</dbReference>
<evidence type="ECO:0000313" key="2">
    <source>
        <dbReference type="EMBL" id="QII13558.1"/>
    </source>
</evidence>
<name>Q1PXJ7_KUEST</name>
<reference evidence="1" key="1">
    <citation type="journal article" date="2006" name="Nature">
        <title>Deciphering the evolution and metabolism of an anammox bacterium from a community genome.</title>
        <authorList>
            <person name="Strous M."/>
            <person name="Pelletier E."/>
            <person name="Mangenot S."/>
            <person name="Rattei T."/>
            <person name="Lehner A."/>
            <person name="Taylor M.W."/>
            <person name="Horn M."/>
            <person name="Daims H."/>
            <person name="Bartol-Mavel D."/>
            <person name="Wincker P."/>
            <person name="Barbe V."/>
            <person name="Fonknechten N."/>
            <person name="Vallenet D."/>
            <person name="Segurens B."/>
            <person name="Schenowitz-Truong C."/>
            <person name="Medigue C."/>
            <person name="Collingro A."/>
            <person name="Snel B."/>
            <person name="Dutilh B.E."/>
            <person name="OpDenCamp H.J.M."/>
            <person name="vanDerDrift C."/>
            <person name="Cirpus I."/>
            <person name="vanDePas-Schoonen K.T."/>
            <person name="Harhangi H.R."/>
            <person name="vanNiftrik L."/>
            <person name="Schmid M."/>
            <person name="Keltjens J."/>
            <person name="vanDeVossenberg J."/>
            <person name="Kartal B."/>
            <person name="Meier H."/>
            <person name="Frishman D."/>
            <person name="Huynen M.A."/>
            <person name="Mewes H."/>
            <person name="Weissenbach J."/>
            <person name="Jetten M.S.M."/>
            <person name="Wagner M."/>
            <person name="LePaslier D."/>
        </authorList>
    </citation>
    <scope>NUCLEOTIDE SEQUENCE</scope>
</reference>
<dbReference type="AlphaFoldDB" id="Q1PXJ7"/>
<accession>Q1PXJ7</accession>